<organism evidence="2 3">
    <name type="scientific">Uliginosibacterium flavum</name>
    <dbReference type="NCBI Taxonomy" id="1396831"/>
    <lineage>
        <taxon>Bacteria</taxon>
        <taxon>Pseudomonadati</taxon>
        <taxon>Pseudomonadota</taxon>
        <taxon>Betaproteobacteria</taxon>
        <taxon>Rhodocyclales</taxon>
        <taxon>Zoogloeaceae</taxon>
        <taxon>Uliginosibacterium</taxon>
    </lineage>
</organism>
<dbReference type="RefSeq" id="WP_354602351.1">
    <property type="nucleotide sequence ID" value="NZ_JBEWZI010000023.1"/>
</dbReference>
<keyword evidence="3" id="KW-1185">Reference proteome</keyword>
<protein>
    <submittedName>
        <fullName evidence="2">Outer membrane beta-barrel protein</fullName>
    </submittedName>
</protein>
<proteinExistence type="predicted"/>
<accession>A0ABV2TPP2</accession>
<dbReference type="Pfam" id="PF10082">
    <property type="entry name" value="BBP2_2"/>
    <property type="match status" value="1"/>
</dbReference>
<dbReference type="InterPro" id="IPR018759">
    <property type="entry name" value="BBP2_2"/>
</dbReference>
<feature type="chain" id="PRO_5046003910" evidence="1">
    <location>
        <begin position="24"/>
        <end position="435"/>
    </location>
</feature>
<dbReference type="EMBL" id="JBEWZI010000023">
    <property type="protein sequence ID" value="MET7015893.1"/>
    <property type="molecule type" value="Genomic_DNA"/>
</dbReference>
<feature type="signal peptide" evidence="1">
    <location>
        <begin position="1"/>
        <end position="23"/>
    </location>
</feature>
<reference evidence="2 3" key="1">
    <citation type="submission" date="2024-07" db="EMBL/GenBank/DDBJ databases">
        <title>Uliginosibacterium flavum JJ3220;KACC:17644.</title>
        <authorList>
            <person name="Kim M.K."/>
        </authorList>
    </citation>
    <scope>NUCLEOTIDE SEQUENCE [LARGE SCALE GENOMIC DNA]</scope>
    <source>
        <strain evidence="2 3">KACC:17644</strain>
    </source>
</reference>
<gene>
    <name evidence="2" type="ORF">ABXR19_17005</name>
</gene>
<sequence length="435" mass="48119">MKCNQLYLVIASLLWMSAFRASAADEPDPVIVVTPVPQVPAAIPASAEVLTGKVFESSGIPVSQARSKAPIKLADGINLFADAGVGVGYDSNVTMAQKGQEVGSQVLSLRPTLVAEAKYRSDVYTLAYKGDYTRYPNFDSNKLDNNDFLFNASNVFDSRASVFWGLAHQDRYEPIGSTDRSVGSAVPDHYRAQSTNATFRYGADEATGRIEVDAGMAHKEYLNNRASTASADVDTTNYAARFYYRVASKTRVLTELRRTTFDYVQDTNFLENTDVRAYLGITLDSSSALSGTLKAGQQSKDFAHDQVRPKYEGFSWEAAIRWKPRSYSTFDLAGGRAAVDPTGTTDIPVVKGATLSWTHDWASFVHSRVSGGRANTLYRQTGRHDSEDIYSAGLTYDVRRWLGLSVEYTFSHRDSNMNNNDYIRRLTMLKLDASF</sequence>
<keyword evidence="1" id="KW-0732">Signal</keyword>
<name>A0ABV2TPP2_9RHOO</name>
<evidence type="ECO:0000313" key="3">
    <source>
        <dbReference type="Proteomes" id="UP001549691"/>
    </source>
</evidence>
<dbReference type="Proteomes" id="UP001549691">
    <property type="component" value="Unassembled WGS sequence"/>
</dbReference>
<comment type="caution">
    <text evidence="2">The sequence shown here is derived from an EMBL/GenBank/DDBJ whole genome shotgun (WGS) entry which is preliminary data.</text>
</comment>
<evidence type="ECO:0000256" key="1">
    <source>
        <dbReference type="SAM" id="SignalP"/>
    </source>
</evidence>
<evidence type="ECO:0000313" key="2">
    <source>
        <dbReference type="EMBL" id="MET7015893.1"/>
    </source>
</evidence>